<evidence type="ECO:0000256" key="5">
    <source>
        <dbReference type="ARBA" id="ARBA00022989"/>
    </source>
</evidence>
<reference evidence="12" key="1">
    <citation type="submission" date="2016-10" db="EMBL/GenBank/DDBJ databases">
        <authorList>
            <person name="Varghese N."/>
            <person name="Submissions S."/>
        </authorList>
    </citation>
    <scope>NUCLEOTIDE SEQUENCE [LARGE SCALE GENOMIC DNA]</scope>
    <source>
        <strain evidence="12">DSM 11526</strain>
    </source>
</reference>
<sequence>MWVLLGLLLSTVAILGANYLEGGQLQELLNLPAALIVLGGTCGAALVQTPKNLLLRTLHLVRLALSDPQPHHADGISQLVHWCITARRKGLLALENELTGVDDPLIRNGLQLLADGKSVELIRATLEVELVAREQRDYQAARVIESMGGYAPTLGIIGAVLGLIQVMVNLEDPALLGAGIATAFVATIYGIALANLLLLPLAGKMRQIIDSRSLYQEMMLEGLLFIAEGQGPKSVQLRLQGYLERSDAKTSPA</sequence>
<evidence type="ECO:0000256" key="4">
    <source>
        <dbReference type="ARBA" id="ARBA00022779"/>
    </source>
</evidence>
<dbReference type="PANTHER" id="PTHR30433">
    <property type="entry name" value="CHEMOTAXIS PROTEIN MOTA"/>
    <property type="match status" value="1"/>
</dbReference>
<dbReference type="Pfam" id="PF01618">
    <property type="entry name" value="MotA_ExbB"/>
    <property type="match status" value="1"/>
</dbReference>
<dbReference type="Proteomes" id="UP000242469">
    <property type="component" value="Unassembled WGS sequence"/>
</dbReference>
<feature type="domain" description="MotA/TolQ/ExbB proton channel" evidence="9">
    <location>
        <begin position="101"/>
        <end position="214"/>
    </location>
</feature>
<comment type="similarity">
    <text evidence="7">Belongs to the exbB/tolQ family.</text>
</comment>
<keyword evidence="4" id="KW-0283">Flagellar rotation</keyword>
<keyword evidence="3 8" id="KW-0812">Transmembrane</keyword>
<dbReference type="EMBL" id="FNRJ01000001">
    <property type="protein sequence ID" value="SEA09503.1"/>
    <property type="molecule type" value="Genomic_DNA"/>
</dbReference>
<dbReference type="GO" id="GO:0015031">
    <property type="term" value="P:protein transport"/>
    <property type="evidence" value="ECO:0007669"/>
    <property type="project" value="UniProtKB-KW"/>
</dbReference>
<dbReference type="AlphaFoldDB" id="A0A1H3YDG5"/>
<dbReference type="NCBIfam" id="NF006583">
    <property type="entry name" value="PRK09109.1"/>
    <property type="match status" value="1"/>
</dbReference>
<dbReference type="STRING" id="1122198.SAMN02745729_101445"/>
<keyword evidence="5 8" id="KW-1133">Transmembrane helix</keyword>
<evidence type="ECO:0000313" key="12">
    <source>
        <dbReference type="Proteomes" id="UP000242469"/>
    </source>
</evidence>
<keyword evidence="12" id="KW-1185">Reference proteome</keyword>
<protein>
    <submittedName>
        <fullName evidence="11">Chemotaxis protein MotA</fullName>
    </submittedName>
</protein>
<keyword evidence="2" id="KW-1003">Cell membrane</keyword>
<dbReference type="GO" id="GO:0005886">
    <property type="term" value="C:plasma membrane"/>
    <property type="evidence" value="ECO:0007669"/>
    <property type="project" value="UniProtKB-SubCell"/>
</dbReference>
<evidence type="ECO:0000259" key="10">
    <source>
        <dbReference type="Pfam" id="PF20560"/>
    </source>
</evidence>
<proteinExistence type="inferred from homology"/>
<name>A0A1H3YDG5_9GAMM</name>
<feature type="transmembrane region" description="Helical" evidence="8">
    <location>
        <begin position="174"/>
        <end position="199"/>
    </location>
</feature>
<feature type="domain" description="Motility protein A N-terminal" evidence="10">
    <location>
        <begin position="5"/>
        <end position="76"/>
    </location>
</feature>
<dbReference type="GO" id="GO:0071978">
    <property type="term" value="P:bacterial-type flagellum-dependent swarming motility"/>
    <property type="evidence" value="ECO:0007669"/>
    <property type="project" value="InterPro"/>
</dbReference>
<organism evidence="11 12">
    <name type="scientific">Marinobacterium iners DSM 11526</name>
    <dbReference type="NCBI Taxonomy" id="1122198"/>
    <lineage>
        <taxon>Bacteria</taxon>
        <taxon>Pseudomonadati</taxon>
        <taxon>Pseudomonadota</taxon>
        <taxon>Gammaproteobacteria</taxon>
        <taxon>Oceanospirillales</taxon>
        <taxon>Oceanospirillaceae</taxon>
        <taxon>Marinobacterium</taxon>
    </lineage>
</organism>
<evidence type="ECO:0000256" key="6">
    <source>
        <dbReference type="ARBA" id="ARBA00023136"/>
    </source>
</evidence>
<feature type="transmembrane region" description="Helical" evidence="8">
    <location>
        <begin position="32"/>
        <end position="49"/>
    </location>
</feature>
<dbReference type="RefSeq" id="WP_091822387.1">
    <property type="nucleotide sequence ID" value="NZ_FNRJ01000001.1"/>
</dbReference>
<dbReference type="InterPro" id="IPR002898">
    <property type="entry name" value="MotA_ExbB_proton_chnl"/>
</dbReference>
<keyword evidence="7" id="KW-0653">Protein transport</keyword>
<accession>A0A1H3YDG5</accession>
<evidence type="ECO:0000256" key="2">
    <source>
        <dbReference type="ARBA" id="ARBA00022475"/>
    </source>
</evidence>
<comment type="subcellular location">
    <subcellularLocation>
        <location evidence="1">Cell membrane</location>
        <topology evidence="1">Multi-pass membrane protein</topology>
    </subcellularLocation>
    <subcellularLocation>
        <location evidence="7">Membrane</location>
        <topology evidence="7">Multi-pass membrane protein</topology>
    </subcellularLocation>
</comment>
<evidence type="ECO:0000256" key="1">
    <source>
        <dbReference type="ARBA" id="ARBA00004651"/>
    </source>
</evidence>
<dbReference type="InterPro" id="IPR047055">
    <property type="entry name" value="MotA-like"/>
</dbReference>
<dbReference type="Pfam" id="PF20560">
    <property type="entry name" value="MotA_N"/>
    <property type="match status" value="1"/>
</dbReference>
<evidence type="ECO:0000313" key="11">
    <source>
        <dbReference type="EMBL" id="SEA09503.1"/>
    </source>
</evidence>
<evidence type="ECO:0000256" key="3">
    <source>
        <dbReference type="ARBA" id="ARBA00022692"/>
    </source>
</evidence>
<evidence type="ECO:0000259" key="9">
    <source>
        <dbReference type="Pfam" id="PF01618"/>
    </source>
</evidence>
<evidence type="ECO:0000256" key="7">
    <source>
        <dbReference type="RuleBase" id="RU004057"/>
    </source>
</evidence>
<evidence type="ECO:0000256" key="8">
    <source>
        <dbReference type="SAM" id="Phobius"/>
    </source>
</evidence>
<keyword evidence="6 8" id="KW-0472">Membrane</keyword>
<keyword evidence="7" id="KW-0813">Transport</keyword>
<gene>
    <name evidence="11" type="ORF">SAMN02745729_101445</name>
</gene>
<dbReference type="OrthoDB" id="9806929at2"/>
<dbReference type="GO" id="GO:0006935">
    <property type="term" value="P:chemotaxis"/>
    <property type="evidence" value="ECO:0007669"/>
    <property type="project" value="InterPro"/>
</dbReference>
<feature type="transmembrane region" description="Helical" evidence="8">
    <location>
        <begin position="149"/>
        <end position="168"/>
    </location>
</feature>
<dbReference type="InterPro" id="IPR046786">
    <property type="entry name" value="MotA_N"/>
</dbReference>
<dbReference type="PANTHER" id="PTHR30433:SF3">
    <property type="entry name" value="MOTILITY PROTEIN A"/>
    <property type="match status" value="1"/>
</dbReference>